<name>A0A382BRW2_9ZZZZ</name>
<evidence type="ECO:0008006" key="3">
    <source>
        <dbReference type="Google" id="ProtNLM"/>
    </source>
</evidence>
<dbReference type="Pfam" id="PF13450">
    <property type="entry name" value="NAD_binding_8"/>
    <property type="match status" value="1"/>
</dbReference>
<protein>
    <recommendedName>
        <fullName evidence="3">NAD(P)-binding protein</fullName>
    </recommendedName>
</protein>
<dbReference type="InterPro" id="IPR050407">
    <property type="entry name" value="Geranylgeranyl_reductase"/>
</dbReference>
<proteinExistence type="predicted"/>
<gene>
    <name evidence="2" type="ORF">METZ01_LOCUS169248</name>
</gene>
<sequence>MRTEPPGGTKAAAARKPEAESARKAAEIAKPIHILGAGLSGLSTATILAKAGREVHVHEIRSDSGARFDGDFQGIENWTSGVDFFDEMRGWGFDPEEFKSDAFDVIDLVHPDDEITQPRTSGVAFRVVERGTAEHCIDQGFKRMALAAGAEIHYGTRKEPEDCHIVAAGPKETSAVAYGEIFHTDHPNHVTFQLNDKLAPGAYSYLIIIDGIGLISTCLWRQQKKTSRYLNETIAWYEQHYDLNRRPIKRVGGKGDFGLPTRYIHEGRYYVGEAGGLQDCMWGFGMRYAITSGVLAAKSILGECDYEVEVRGRLLPLVRTSAINRFLMNRVGDRGFKMVANHWMRDQEKKGDGMAFMRWLYNPGLGRRVLWPLVRLGMLRRKQLKDGRTVHRLPFRKSLARDVWEPSARAEEIGAQWDAIRRGGGKTSFGESDA</sequence>
<evidence type="ECO:0000256" key="1">
    <source>
        <dbReference type="SAM" id="MobiDB-lite"/>
    </source>
</evidence>
<dbReference type="SUPFAM" id="SSF51905">
    <property type="entry name" value="FAD/NAD(P)-binding domain"/>
    <property type="match status" value="1"/>
</dbReference>
<dbReference type="AlphaFoldDB" id="A0A382BRW2"/>
<dbReference type="InterPro" id="IPR036188">
    <property type="entry name" value="FAD/NAD-bd_sf"/>
</dbReference>
<organism evidence="2">
    <name type="scientific">marine metagenome</name>
    <dbReference type="NCBI Taxonomy" id="408172"/>
    <lineage>
        <taxon>unclassified sequences</taxon>
        <taxon>metagenomes</taxon>
        <taxon>ecological metagenomes</taxon>
    </lineage>
</organism>
<dbReference type="EMBL" id="UINC01031022">
    <property type="protein sequence ID" value="SVB16394.1"/>
    <property type="molecule type" value="Genomic_DNA"/>
</dbReference>
<dbReference type="Gene3D" id="3.50.50.60">
    <property type="entry name" value="FAD/NAD(P)-binding domain"/>
    <property type="match status" value="2"/>
</dbReference>
<dbReference type="PANTHER" id="PTHR42685:SF18">
    <property type="entry name" value="DIGERANYLGERANYLGLYCEROPHOSPHOLIPID REDUCTASE"/>
    <property type="match status" value="1"/>
</dbReference>
<dbReference type="PANTHER" id="PTHR42685">
    <property type="entry name" value="GERANYLGERANYL DIPHOSPHATE REDUCTASE"/>
    <property type="match status" value="1"/>
</dbReference>
<accession>A0A382BRW2</accession>
<evidence type="ECO:0000313" key="2">
    <source>
        <dbReference type="EMBL" id="SVB16394.1"/>
    </source>
</evidence>
<reference evidence="2" key="1">
    <citation type="submission" date="2018-05" db="EMBL/GenBank/DDBJ databases">
        <authorList>
            <person name="Lanie J.A."/>
            <person name="Ng W.-L."/>
            <person name="Kazmierczak K.M."/>
            <person name="Andrzejewski T.M."/>
            <person name="Davidsen T.M."/>
            <person name="Wayne K.J."/>
            <person name="Tettelin H."/>
            <person name="Glass J.I."/>
            <person name="Rusch D."/>
            <person name="Podicherti R."/>
            <person name="Tsui H.-C.T."/>
            <person name="Winkler M.E."/>
        </authorList>
    </citation>
    <scope>NUCLEOTIDE SEQUENCE</scope>
</reference>
<feature type="region of interest" description="Disordered" evidence="1">
    <location>
        <begin position="1"/>
        <end position="21"/>
    </location>
</feature>